<evidence type="ECO:0000256" key="1">
    <source>
        <dbReference type="ARBA" id="ARBA00061469"/>
    </source>
</evidence>
<organism evidence="2 3">
    <name type="scientific">Glossina brevipalpis</name>
    <dbReference type="NCBI Taxonomy" id="37001"/>
    <lineage>
        <taxon>Eukaryota</taxon>
        <taxon>Metazoa</taxon>
        <taxon>Ecdysozoa</taxon>
        <taxon>Arthropoda</taxon>
        <taxon>Hexapoda</taxon>
        <taxon>Insecta</taxon>
        <taxon>Pterygota</taxon>
        <taxon>Neoptera</taxon>
        <taxon>Endopterygota</taxon>
        <taxon>Diptera</taxon>
        <taxon>Brachycera</taxon>
        <taxon>Muscomorpha</taxon>
        <taxon>Hippoboscoidea</taxon>
        <taxon>Glossinidae</taxon>
        <taxon>Glossina</taxon>
    </lineage>
</organism>
<comment type="similarity">
    <text evidence="1">Belongs to the GID4/VID24 family.</text>
</comment>
<dbReference type="STRING" id="37001.A0A1A9W3U7"/>
<reference evidence="2" key="2">
    <citation type="submission" date="2020-05" db="UniProtKB">
        <authorList>
            <consortium name="EnsemblMetazoa"/>
        </authorList>
    </citation>
    <scope>IDENTIFICATION</scope>
    <source>
        <strain evidence="2">IAEA</strain>
    </source>
</reference>
<dbReference type="InterPro" id="IPR018618">
    <property type="entry name" value="GID4/10-like"/>
</dbReference>
<dbReference type="GO" id="GO:0034657">
    <property type="term" value="C:GID complex"/>
    <property type="evidence" value="ECO:0007669"/>
    <property type="project" value="TreeGrafter"/>
</dbReference>
<dbReference type="Proteomes" id="UP000091820">
    <property type="component" value="Unassembled WGS sequence"/>
</dbReference>
<proteinExistence type="inferred from homology"/>
<dbReference type="PANTHER" id="PTHR14534">
    <property type="entry name" value="VACUOLAR IMPORT AND DEGRADATION PROTEIN 24"/>
    <property type="match status" value="1"/>
</dbReference>
<dbReference type="AlphaFoldDB" id="A0A1A9W3U7"/>
<evidence type="ECO:0000313" key="2">
    <source>
        <dbReference type="EnsemblMetazoa" id="GBRI005390-PA"/>
    </source>
</evidence>
<reference evidence="3" key="1">
    <citation type="submission" date="2014-03" db="EMBL/GenBank/DDBJ databases">
        <authorList>
            <person name="Aksoy S."/>
            <person name="Warren W."/>
            <person name="Wilson R.K."/>
        </authorList>
    </citation>
    <scope>NUCLEOTIDE SEQUENCE [LARGE SCALE GENOMIC DNA]</scope>
    <source>
        <strain evidence="3">IAEA</strain>
    </source>
</reference>
<name>A0A1A9W3U7_9MUSC</name>
<dbReference type="PANTHER" id="PTHR14534:SF3">
    <property type="entry name" value="GID COMPLEX SUBUNIT 4 HOMOLOG"/>
    <property type="match status" value="1"/>
</dbReference>
<dbReference type="Pfam" id="PF09783">
    <property type="entry name" value="Vac_ImportDeg"/>
    <property type="match status" value="1"/>
</dbReference>
<dbReference type="GO" id="GO:0006623">
    <property type="term" value="P:protein targeting to vacuole"/>
    <property type="evidence" value="ECO:0007669"/>
    <property type="project" value="TreeGrafter"/>
</dbReference>
<protein>
    <submittedName>
        <fullName evidence="2">Uncharacterized protein</fullName>
    </submittedName>
</protein>
<dbReference type="GO" id="GO:0043161">
    <property type="term" value="P:proteasome-mediated ubiquitin-dependent protein catabolic process"/>
    <property type="evidence" value="ECO:0007669"/>
    <property type="project" value="TreeGrafter"/>
</dbReference>
<dbReference type="VEuPathDB" id="VectorBase:GBRI005390"/>
<dbReference type="GO" id="GO:0005773">
    <property type="term" value="C:vacuole"/>
    <property type="evidence" value="ECO:0007669"/>
    <property type="project" value="GOC"/>
</dbReference>
<dbReference type="GO" id="GO:0007039">
    <property type="term" value="P:protein catabolic process in the vacuole"/>
    <property type="evidence" value="ECO:0007669"/>
    <property type="project" value="TreeGrafter"/>
</dbReference>
<accession>A0A1A9W3U7</accession>
<dbReference type="EnsemblMetazoa" id="GBRI005390-RA">
    <property type="protein sequence ID" value="GBRI005390-PA"/>
    <property type="gene ID" value="GBRI005390"/>
</dbReference>
<keyword evidence="3" id="KW-1185">Reference proteome</keyword>
<evidence type="ECO:0000313" key="3">
    <source>
        <dbReference type="Proteomes" id="UP000091820"/>
    </source>
</evidence>
<sequence length="202" mass="23773">MQIKHDLIAPFLANSTQNGLAHHSLYSGSRFQAFKTSMSYDLEVILQHVNWQDSFICGYLSIKVVNLEIAPLTTFFDGEIISEKYPFSTNKWGANVETDKEYWGKFKAFERYQNTFNSPEFNYKELPKSDFVFMRWKEHFLLSDDDIIREINGAPIPGFYYICFTKSTGNLDGCYYHKPSEKYESFQLKHVPQRSIDIFEFR</sequence>
<dbReference type="GO" id="GO:0045721">
    <property type="term" value="P:negative regulation of gluconeogenesis"/>
    <property type="evidence" value="ECO:0007669"/>
    <property type="project" value="TreeGrafter"/>
</dbReference>